<sequence>MNVDARIAKNMLTAAVDENRPVPCVHDSFIVGYPRKLMKYRT</sequence>
<evidence type="ECO:0000313" key="2">
    <source>
        <dbReference type="Proteomes" id="UP000198599"/>
    </source>
</evidence>
<protein>
    <submittedName>
        <fullName evidence="1">Uncharacterized protein</fullName>
    </submittedName>
</protein>
<dbReference type="EMBL" id="FOVP01000002">
    <property type="protein sequence ID" value="SFN44641.1"/>
    <property type="molecule type" value="Genomic_DNA"/>
</dbReference>
<keyword evidence="2" id="KW-1185">Reference proteome</keyword>
<accession>A0A1I4Z2Z6</accession>
<gene>
    <name evidence="1" type="ORF">SAMN04487859_102256</name>
</gene>
<evidence type="ECO:0000313" key="1">
    <source>
        <dbReference type="EMBL" id="SFN44641.1"/>
    </source>
</evidence>
<name>A0A1I4Z2Z6_9RHOB</name>
<dbReference type="AlphaFoldDB" id="A0A1I4Z2Z6"/>
<organism evidence="1 2">
    <name type="scientific">Roseovarius lutimaris</name>
    <dbReference type="NCBI Taxonomy" id="1005928"/>
    <lineage>
        <taxon>Bacteria</taxon>
        <taxon>Pseudomonadati</taxon>
        <taxon>Pseudomonadota</taxon>
        <taxon>Alphaproteobacteria</taxon>
        <taxon>Rhodobacterales</taxon>
        <taxon>Roseobacteraceae</taxon>
        <taxon>Roseovarius</taxon>
    </lineage>
</organism>
<reference evidence="2" key="1">
    <citation type="submission" date="2016-10" db="EMBL/GenBank/DDBJ databases">
        <authorList>
            <person name="Varghese N."/>
            <person name="Submissions S."/>
        </authorList>
    </citation>
    <scope>NUCLEOTIDE SEQUENCE [LARGE SCALE GENOMIC DNA]</scope>
    <source>
        <strain evidence="2">DSM 28463</strain>
    </source>
</reference>
<dbReference type="STRING" id="1005928.SAMN04487859_102256"/>
<dbReference type="Proteomes" id="UP000198599">
    <property type="component" value="Unassembled WGS sequence"/>
</dbReference>
<proteinExistence type="predicted"/>
<dbReference type="RefSeq" id="WP_281243330.1">
    <property type="nucleotide sequence ID" value="NZ_FOVP01000002.1"/>
</dbReference>